<gene>
    <name evidence="4" type="ORF">UFOPK3662_03920</name>
</gene>
<organism evidence="4">
    <name type="scientific">freshwater metagenome</name>
    <dbReference type="NCBI Taxonomy" id="449393"/>
    <lineage>
        <taxon>unclassified sequences</taxon>
        <taxon>metagenomes</taxon>
        <taxon>ecological metagenomes</taxon>
    </lineage>
</organism>
<dbReference type="Pfam" id="PF13462">
    <property type="entry name" value="Thioredoxin_4"/>
    <property type="match status" value="1"/>
</dbReference>
<keyword evidence="2" id="KW-0472">Membrane</keyword>
<dbReference type="AlphaFoldDB" id="A0A6J7LFG5"/>
<protein>
    <submittedName>
        <fullName evidence="4">Unannotated protein</fullName>
    </submittedName>
</protein>
<accession>A0A6J7LFG5</accession>
<evidence type="ECO:0000259" key="3">
    <source>
        <dbReference type="Pfam" id="PF13462"/>
    </source>
</evidence>
<dbReference type="SUPFAM" id="SSF52833">
    <property type="entry name" value="Thioredoxin-like"/>
    <property type="match status" value="1"/>
</dbReference>
<reference evidence="4" key="1">
    <citation type="submission" date="2020-05" db="EMBL/GenBank/DDBJ databases">
        <authorList>
            <person name="Chiriac C."/>
            <person name="Salcher M."/>
            <person name="Ghai R."/>
            <person name="Kavagutti S V."/>
        </authorList>
    </citation>
    <scope>NUCLEOTIDE SEQUENCE</scope>
</reference>
<evidence type="ECO:0000313" key="4">
    <source>
        <dbReference type="EMBL" id="CAB4966847.1"/>
    </source>
</evidence>
<proteinExistence type="predicted"/>
<dbReference type="InterPro" id="IPR036249">
    <property type="entry name" value="Thioredoxin-like_sf"/>
</dbReference>
<feature type="region of interest" description="Disordered" evidence="1">
    <location>
        <begin position="239"/>
        <end position="272"/>
    </location>
</feature>
<dbReference type="CDD" id="cd02972">
    <property type="entry name" value="DsbA_family"/>
    <property type="match status" value="1"/>
</dbReference>
<keyword evidence="2" id="KW-1133">Transmembrane helix</keyword>
<evidence type="ECO:0000256" key="2">
    <source>
        <dbReference type="SAM" id="Phobius"/>
    </source>
</evidence>
<name>A0A6J7LFG5_9ZZZZ</name>
<dbReference type="Gene3D" id="3.40.30.10">
    <property type="entry name" value="Glutaredoxin"/>
    <property type="match status" value="1"/>
</dbReference>
<evidence type="ECO:0000256" key="1">
    <source>
        <dbReference type="SAM" id="MobiDB-lite"/>
    </source>
</evidence>
<feature type="domain" description="Thioredoxin-like fold" evidence="3">
    <location>
        <begin position="87"/>
        <end position="240"/>
    </location>
</feature>
<keyword evidence="2" id="KW-0812">Transmembrane</keyword>
<dbReference type="EMBL" id="CAFBMW010000066">
    <property type="protein sequence ID" value="CAB4966847.1"/>
    <property type="molecule type" value="Genomic_DNA"/>
</dbReference>
<dbReference type="InterPro" id="IPR012336">
    <property type="entry name" value="Thioredoxin-like_fold"/>
</dbReference>
<feature type="transmembrane region" description="Helical" evidence="2">
    <location>
        <begin position="32"/>
        <end position="53"/>
    </location>
</feature>
<sequence length="272" mass="28967">MTRPPGRPSVKARLEQEAVELAAAERRGRMKLAAAAVAAVLLVVVVVVALGPFSDPTDGAEKTTVAGVELSGIPETEKKLAGVPQDGTLLGDPAAPVTIHEFADLKCPACQQYEVQRQPQNVDELVRTGKANVRIHLINIIDRGHSTTDGVGLRNAAHNLAATDKLWPFLSLAYYNQGPENDEWATEKRLRELAAGAPGVGAPAINLRETSTSRTLNAAADDLARRLEVQGTPSFYVQPRGTVQYEKVDDPVDGLSDAVDDAAKNAKPAATR</sequence>